<sequence>MKSRKLLRKVAIFDIDGTIFRSSLLVEMVEALIAAGFFPKTARAEYADAWKKWQGRQGSAKSGFSYYEFLGGVVQAYIKHIKGVRRADVWRVADRVVAFHKVRVYRFTRDLVRRLNRTHFLLAVSHSPYEAVAPFARSLGFDKVYAMVYEVDQNVRFTGGVLYEDLIMDKGAILRRAVEKERLSLEGSVGVGDTESDIGFLQFVERPIAFNPSMKLYRHARKHGWEVVVERKDVIYHV</sequence>
<dbReference type="InterPro" id="IPR050582">
    <property type="entry name" value="HAD-like_SerB"/>
</dbReference>
<evidence type="ECO:0008006" key="3">
    <source>
        <dbReference type="Google" id="ProtNLM"/>
    </source>
</evidence>
<dbReference type="Proteomes" id="UP000178065">
    <property type="component" value="Unassembled WGS sequence"/>
</dbReference>
<dbReference type="STRING" id="1802448.A2672_00855"/>
<dbReference type="EMBL" id="MHTT01000016">
    <property type="protein sequence ID" value="OHA65182.1"/>
    <property type="molecule type" value="Genomic_DNA"/>
</dbReference>
<name>A0A1G2QYW0_9BACT</name>
<evidence type="ECO:0000313" key="1">
    <source>
        <dbReference type="EMBL" id="OHA65182.1"/>
    </source>
</evidence>
<dbReference type="Gene3D" id="1.20.1440.100">
    <property type="entry name" value="SG protein - dephosphorylation function"/>
    <property type="match status" value="1"/>
</dbReference>
<gene>
    <name evidence="1" type="ORF">A2672_00855</name>
</gene>
<dbReference type="Pfam" id="PF12710">
    <property type="entry name" value="HAD"/>
    <property type="match status" value="1"/>
</dbReference>
<dbReference type="PANTHER" id="PTHR43344">
    <property type="entry name" value="PHOSPHOSERINE PHOSPHATASE"/>
    <property type="match status" value="1"/>
</dbReference>
<dbReference type="InterPro" id="IPR023214">
    <property type="entry name" value="HAD_sf"/>
</dbReference>
<accession>A0A1G2QYW0</accession>
<dbReference type="SUPFAM" id="SSF56784">
    <property type="entry name" value="HAD-like"/>
    <property type="match status" value="1"/>
</dbReference>
<reference evidence="1 2" key="1">
    <citation type="journal article" date="2016" name="Nat. Commun.">
        <title>Thousands of microbial genomes shed light on interconnected biogeochemical processes in an aquifer system.</title>
        <authorList>
            <person name="Anantharaman K."/>
            <person name="Brown C.T."/>
            <person name="Hug L.A."/>
            <person name="Sharon I."/>
            <person name="Castelle C.J."/>
            <person name="Probst A.J."/>
            <person name="Thomas B.C."/>
            <person name="Singh A."/>
            <person name="Wilkins M.J."/>
            <person name="Karaoz U."/>
            <person name="Brodie E.L."/>
            <person name="Williams K.H."/>
            <person name="Hubbard S.S."/>
            <person name="Banfield J.F."/>
        </authorList>
    </citation>
    <scope>NUCLEOTIDE SEQUENCE [LARGE SCALE GENOMIC DNA]</scope>
</reference>
<dbReference type="AlphaFoldDB" id="A0A1G2QYW0"/>
<dbReference type="Gene3D" id="3.40.50.1000">
    <property type="entry name" value="HAD superfamily/HAD-like"/>
    <property type="match status" value="1"/>
</dbReference>
<evidence type="ECO:0000313" key="2">
    <source>
        <dbReference type="Proteomes" id="UP000178065"/>
    </source>
</evidence>
<proteinExistence type="predicted"/>
<dbReference type="InterPro" id="IPR036412">
    <property type="entry name" value="HAD-like_sf"/>
</dbReference>
<organism evidence="1 2">
    <name type="scientific">Candidatus Wildermuthbacteria bacterium RIFCSPHIGHO2_01_FULL_49_22b</name>
    <dbReference type="NCBI Taxonomy" id="1802448"/>
    <lineage>
        <taxon>Bacteria</taxon>
        <taxon>Candidatus Wildermuthiibacteriota</taxon>
    </lineage>
</organism>
<protein>
    <recommendedName>
        <fullName evidence="3">HAD-IB family hydrolase</fullName>
    </recommendedName>
</protein>
<comment type="caution">
    <text evidence="1">The sequence shown here is derived from an EMBL/GenBank/DDBJ whole genome shotgun (WGS) entry which is preliminary data.</text>
</comment>